<dbReference type="AlphaFoldDB" id="A0A1G2PR06"/>
<reference evidence="3 4" key="1">
    <citation type="journal article" date="2016" name="Nat. Commun.">
        <title>Thousands of microbial genomes shed light on interconnected biogeochemical processes in an aquifer system.</title>
        <authorList>
            <person name="Anantharaman K."/>
            <person name="Brown C.T."/>
            <person name="Hug L.A."/>
            <person name="Sharon I."/>
            <person name="Castelle C.J."/>
            <person name="Probst A.J."/>
            <person name="Thomas B.C."/>
            <person name="Singh A."/>
            <person name="Wilkins M.J."/>
            <person name="Karaoz U."/>
            <person name="Brodie E.L."/>
            <person name="Williams K.H."/>
            <person name="Hubbard S.S."/>
            <person name="Banfield J.F."/>
        </authorList>
    </citation>
    <scope>NUCLEOTIDE SEQUENCE [LARGE SCALE GENOMIC DNA]</scope>
    <source>
        <strain evidence="4">RIFCSPHIGHO2_01_FULL_58_15</strain>
    </source>
</reference>
<sequence length="259" mass="27504">MNSKGPVNIFLIIVIVTLVGAGVYFVTTRQTTSPIPIPTPSGEKILRTVGEQESSFLIQKINADSVEGLWYQAYPVAREEGEPKTLHIGDDIGYACEGASETLISIDFSGQVITFNKIAGEPPLGGCPICLAGHSLIDTPSGLAPVKDLQAGMPVWTTDKTGQRVSGVITKTAKVLVPPTHRVVHLVLHDGRELLVSPGHPVIDGRTVGDLMPGDLYAGVSVISTERVPYGESATYDILPSGDTGFYWANGILIGSTLR</sequence>
<dbReference type="Gene3D" id="2.170.16.10">
    <property type="entry name" value="Hedgehog/Intein (Hint) domain"/>
    <property type="match status" value="1"/>
</dbReference>
<dbReference type="EMBL" id="MHST01000002">
    <property type="protein sequence ID" value="OHA50021.1"/>
    <property type="molecule type" value="Genomic_DNA"/>
</dbReference>
<dbReference type="SUPFAM" id="SSF51294">
    <property type="entry name" value="Hedgehog/intein (Hint) domain"/>
    <property type="match status" value="1"/>
</dbReference>
<evidence type="ECO:0000259" key="2">
    <source>
        <dbReference type="Pfam" id="PF13403"/>
    </source>
</evidence>
<evidence type="ECO:0000313" key="3">
    <source>
        <dbReference type="EMBL" id="OHA50021.1"/>
    </source>
</evidence>
<evidence type="ECO:0000256" key="1">
    <source>
        <dbReference type="SAM" id="Phobius"/>
    </source>
</evidence>
<organism evidence="3 4">
    <name type="scientific">Terrybacteria sp. (strain RIFCSPHIGHO2_01_FULL_58_15)</name>
    <dbReference type="NCBI Taxonomy" id="1802363"/>
    <lineage>
        <taxon>Bacteria</taxon>
        <taxon>Candidatus Terryibacteriota</taxon>
    </lineage>
</organism>
<comment type="caution">
    <text evidence="3">The sequence shown here is derived from an EMBL/GenBank/DDBJ whole genome shotgun (WGS) entry which is preliminary data.</text>
</comment>
<keyword evidence="1" id="KW-0812">Transmembrane</keyword>
<name>A0A1G2PR06_TERXR</name>
<feature type="transmembrane region" description="Helical" evidence="1">
    <location>
        <begin position="7"/>
        <end position="26"/>
    </location>
</feature>
<dbReference type="InterPro" id="IPR036844">
    <property type="entry name" value="Hint_dom_sf"/>
</dbReference>
<proteinExistence type="predicted"/>
<dbReference type="STRING" id="1802363.A2682_02045"/>
<protein>
    <recommendedName>
        <fullName evidence="2">Hedgehog/Intein (Hint) domain-containing protein</fullName>
    </recommendedName>
</protein>
<dbReference type="InterPro" id="IPR006141">
    <property type="entry name" value="Intein_N"/>
</dbReference>
<keyword evidence="1" id="KW-0472">Membrane</keyword>
<dbReference type="InterPro" id="IPR028992">
    <property type="entry name" value="Hedgehog/Intein_dom"/>
</dbReference>
<keyword evidence="1" id="KW-1133">Transmembrane helix</keyword>
<feature type="domain" description="Hedgehog/Intein (Hint)" evidence="2">
    <location>
        <begin position="129"/>
        <end position="203"/>
    </location>
</feature>
<gene>
    <name evidence="3" type="ORF">A2682_02045</name>
</gene>
<evidence type="ECO:0000313" key="4">
    <source>
        <dbReference type="Proteomes" id="UP000178690"/>
    </source>
</evidence>
<dbReference type="GO" id="GO:0016539">
    <property type="term" value="P:intein-mediated protein splicing"/>
    <property type="evidence" value="ECO:0007669"/>
    <property type="project" value="InterPro"/>
</dbReference>
<dbReference type="Pfam" id="PF13403">
    <property type="entry name" value="Hint_2"/>
    <property type="match status" value="1"/>
</dbReference>
<dbReference type="Proteomes" id="UP000178690">
    <property type="component" value="Unassembled WGS sequence"/>
</dbReference>
<accession>A0A1G2PR06</accession>
<dbReference type="PROSITE" id="PS50817">
    <property type="entry name" value="INTEIN_N_TER"/>
    <property type="match status" value="1"/>
</dbReference>